<feature type="region of interest" description="Disordered" evidence="2">
    <location>
        <begin position="166"/>
        <end position="195"/>
    </location>
</feature>
<keyword evidence="4" id="KW-1185">Reference proteome</keyword>
<evidence type="ECO:0000256" key="1">
    <source>
        <dbReference type="SAM" id="Coils"/>
    </source>
</evidence>
<dbReference type="Proteomes" id="UP001209540">
    <property type="component" value="Unassembled WGS sequence"/>
</dbReference>
<dbReference type="AlphaFoldDB" id="A0AAD5KRR2"/>
<accession>A0AAD5KRR2</accession>
<comment type="caution">
    <text evidence="3">The sequence shown here is derived from an EMBL/GenBank/DDBJ whole genome shotgun (WGS) entry which is preliminary data.</text>
</comment>
<reference evidence="3" key="2">
    <citation type="submission" date="2023-02" db="EMBL/GenBank/DDBJ databases">
        <authorList>
            <consortium name="DOE Joint Genome Institute"/>
            <person name="Mondo S.J."/>
            <person name="Chang Y."/>
            <person name="Wang Y."/>
            <person name="Ahrendt S."/>
            <person name="Andreopoulos W."/>
            <person name="Barry K."/>
            <person name="Beard J."/>
            <person name="Benny G.L."/>
            <person name="Blankenship S."/>
            <person name="Bonito G."/>
            <person name="Cuomo C."/>
            <person name="Desiro A."/>
            <person name="Gervers K.A."/>
            <person name="Hundley H."/>
            <person name="Kuo A."/>
            <person name="LaButti K."/>
            <person name="Lang B.F."/>
            <person name="Lipzen A."/>
            <person name="O'Donnell K."/>
            <person name="Pangilinan J."/>
            <person name="Reynolds N."/>
            <person name="Sandor L."/>
            <person name="Smith M.W."/>
            <person name="Tsang A."/>
            <person name="Grigoriev I.V."/>
            <person name="Stajich J.E."/>
            <person name="Spatafora J.W."/>
        </authorList>
    </citation>
    <scope>NUCLEOTIDE SEQUENCE</scope>
    <source>
        <strain evidence="3">RSA 2281</strain>
    </source>
</reference>
<reference evidence="3" key="1">
    <citation type="journal article" date="2022" name="IScience">
        <title>Evolution of zygomycete secretomes and the origins of terrestrial fungal ecologies.</title>
        <authorList>
            <person name="Chang Y."/>
            <person name="Wang Y."/>
            <person name="Mondo S."/>
            <person name="Ahrendt S."/>
            <person name="Andreopoulos W."/>
            <person name="Barry K."/>
            <person name="Beard J."/>
            <person name="Benny G.L."/>
            <person name="Blankenship S."/>
            <person name="Bonito G."/>
            <person name="Cuomo C."/>
            <person name="Desiro A."/>
            <person name="Gervers K.A."/>
            <person name="Hundley H."/>
            <person name="Kuo A."/>
            <person name="LaButti K."/>
            <person name="Lang B.F."/>
            <person name="Lipzen A."/>
            <person name="O'Donnell K."/>
            <person name="Pangilinan J."/>
            <person name="Reynolds N."/>
            <person name="Sandor L."/>
            <person name="Smith M.E."/>
            <person name="Tsang A."/>
            <person name="Grigoriev I.V."/>
            <person name="Stajich J.E."/>
            <person name="Spatafora J.W."/>
        </authorList>
    </citation>
    <scope>NUCLEOTIDE SEQUENCE</scope>
    <source>
        <strain evidence="3">RSA 2281</strain>
    </source>
</reference>
<protein>
    <submittedName>
        <fullName evidence="3">Uncharacterized protein</fullName>
    </submittedName>
</protein>
<keyword evidence="1" id="KW-0175">Coiled coil</keyword>
<evidence type="ECO:0000256" key="2">
    <source>
        <dbReference type="SAM" id="MobiDB-lite"/>
    </source>
</evidence>
<gene>
    <name evidence="3" type="ORF">BDA99DRAFT_432039</name>
</gene>
<feature type="compositionally biased region" description="Basic residues" evidence="2">
    <location>
        <begin position="184"/>
        <end position="195"/>
    </location>
</feature>
<feature type="compositionally biased region" description="Basic and acidic residues" evidence="2">
    <location>
        <begin position="171"/>
        <end position="183"/>
    </location>
</feature>
<name>A0AAD5KRR2_9FUNG</name>
<proteinExistence type="predicted"/>
<organism evidence="3 4">
    <name type="scientific">Phascolomyces articulosus</name>
    <dbReference type="NCBI Taxonomy" id="60185"/>
    <lineage>
        <taxon>Eukaryota</taxon>
        <taxon>Fungi</taxon>
        <taxon>Fungi incertae sedis</taxon>
        <taxon>Mucoromycota</taxon>
        <taxon>Mucoromycotina</taxon>
        <taxon>Mucoromycetes</taxon>
        <taxon>Mucorales</taxon>
        <taxon>Lichtheimiaceae</taxon>
        <taxon>Phascolomyces</taxon>
    </lineage>
</organism>
<sequence length="195" mass="22740">MSNNNNNHIIQDDQQLLSNNDSDFSLYSATTNAECCCGNESCENHHVWMQIIRKLENDARLAAAIGQSLLQQHEKYTMDTDQSKIVMEQQLDGYREQIHKLEQSLDASDTAKQELDDEKNKCKWINLSGTLREKEAEVERLQTFEKMTKQANVREDSLRSKLEDAQQEIETYQRKEKVSDARYKKMKEKHGKLLL</sequence>
<dbReference type="EMBL" id="JAIXMP010000004">
    <property type="protein sequence ID" value="KAI9274541.1"/>
    <property type="molecule type" value="Genomic_DNA"/>
</dbReference>
<feature type="coiled-coil region" evidence="1">
    <location>
        <begin position="84"/>
        <end position="121"/>
    </location>
</feature>
<evidence type="ECO:0000313" key="4">
    <source>
        <dbReference type="Proteomes" id="UP001209540"/>
    </source>
</evidence>
<evidence type="ECO:0000313" key="3">
    <source>
        <dbReference type="EMBL" id="KAI9274541.1"/>
    </source>
</evidence>